<comment type="caution">
    <text evidence="2">The sequence shown here is derived from an EMBL/GenBank/DDBJ whole genome shotgun (WGS) entry which is preliminary data.</text>
</comment>
<dbReference type="STRING" id="1777140.AWB79_00697"/>
<dbReference type="GO" id="GO:0016020">
    <property type="term" value="C:membrane"/>
    <property type="evidence" value="ECO:0007669"/>
    <property type="project" value="UniProtKB-SubCell"/>
</dbReference>
<name>A0A157ZDG2_9BURK</name>
<feature type="transmembrane region" description="Helical" evidence="1">
    <location>
        <begin position="122"/>
        <end position="140"/>
    </location>
</feature>
<evidence type="ECO:0000256" key="1">
    <source>
        <dbReference type="SAM" id="Phobius"/>
    </source>
</evidence>
<feature type="transmembrane region" description="Helical" evidence="1">
    <location>
        <begin position="6"/>
        <end position="29"/>
    </location>
</feature>
<proteinExistence type="predicted"/>
<dbReference type="Proteomes" id="UP000054851">
    <property type="component" value="Unassembled WGS sequence"/>
</dbReference>
<keyword evidence="1" id="KW-0472">Membrane</keyword>
<keyword evidence="1" id="KW-1133">Transmembrane helix</keyword>
<evidence type="ECO:0000313" key="3">
    <source>
        <dbReference type="Proteomes" id="UP000054851"/>
    </source>
</evidence>
<gene>
    <name evidence="2" type="ORF">AWB79_00697</name>
</gene>
<feature type="transmembrane region" description="Helical" evidence="1">
    <location>
        <begin position="50"/>
        <end position="68"/>
    </location>
</feature>
<evidence type="ECO:0000313" key="2">
    <source>
        <dbReference type="EMBL" id="SAK43612.1"/>
    </source>
</evidence>
<keyword evidence="3" id="KW-1185">Reference proteome</keyword>
<reference evidence="2" key="1">
    <citation type="submission" date="2016-01" db="EMBL/GenBank/DDBJ databases">
        <authorList>
            <person name="Peeters C."/>
        </authorList>
    </citation>
    <scope>NUCLEOTIDE SEQUENCE</scope>
    <source>
        <strain evidence="2">LMG 29322</strain>
    </source>
</reference>
<accession>A0A157ZDG2</accession>
<protein>
    <recommendedName>
        <fullName evidence="4">Fusaric acid resistance protein family protein</fullName>
    </recommendedName>
</protein>
<dbReference type="AlphaFoldDB" id="A0A157ZDG2"/>
<organism evidence="2 3">
    <name type="scientific">Caballeronia hypogeia</name>
    <dbReference type="NCBI Taxonomy" id="1777140"/>
    <lineage>
        <taxon>Bacteria</taxon>
        <taxon>Pseudomonadati</taxon>
        <taxon>Pseudomonadota</taxon>
        <taxon>Betaproteobacteria</taxon>
        <taxon>Burkholderiales</taxon>
        <taxon>Burkholderiaceae</taxon>
        <taxon>Caballeronia</taxon>
    </lineage>
</organism>
<dbReference type="EMBL" id="FCOA02000002">
    <property type="protein sequence ID" value="SAK43612.1"/>
    <property type="molecule type" value="Genomic_DNA"/>
</dbReference>
<sequence length="333" mass="35568">MCVQSSIASVLTYACMKFIASPSLTWGVFSSLFTLQVNFDRSLKHGTGQMIGAVLGTAVGVATLHFFAAPDNALLRLSLATLVTCLSSTIFPTTNYSIVVAAALALEPSAGIAGAFARAEAIVAGAAIGIAVSVSVWPQLARSRAFDIMGELLDDSRALLTTLPILHPVEDRTSVDALHERFLRHLVEARAVCGETRVRARFETGSTLAAALNAFQTLWHGLVLLDRVGQAQCASLPHQERDALIERIDAVCHCANSYLKALAEWMRGGVPLPPTQRFLGPLHDAAAAVRARVGGSEVMPLQSQALSTLSFALDQIESNLANIGRVLEMRFHP</sequence>
<evidence type="ECO:0008006" key="4">
    <source>
        <dbReference type="Google" id="ProtNLM"/>
    </source>
</evidence>
<keyword evidence="1" id="KW-0812">Transmembrane</keyword>